<evidence type="ECO:0000256" key="9">
    <source>
        <dbReference type="ARBA" id="ARBA00031367"/>
    </source>
</evidence>
<comment type="pathway">
    <text evidence="3">Carbohydrate metabolism; galactose metabolism.</text>
</comment>
<comment type="catalytic activity">
    <reaction evidence="1">
        <text>UDP-alpha-D-glucose = UDP-alpha-D-galactose</text>
        <dbReference type="Rhea" id="RHEA:22168"/>
        <dbReference type="ChEBI" id="CHEBI:58885"/>
        <dbReference type="ChEBI" id="CHEBI:66914"/>
        <dbReference type="EC" id="5.1.3.2"/>
    </reaction>
</comment>
<dbReference type="Proteomes" id="UP001596072">
    <property type="component" value="Unassembled WGS sequence"/>
</dbReference>
<evidence type="ECO:0000313" key="12">
    <source>
        <dbReference type="EMBL" id="MFC5727775.1"/>
    </source>
</evidence>
<evidence type="ECO:0000256" key="8">
    <source>
        <dbReference type="ARBA" id="ARBA00023235"/>
    </source>
</evidence>
<name>A0ABW0Z9W0_9ACTN</name>
<evidence type="ECO:0000256" key="3">
    <source>
        <dbReference type="ARBA" id="ARBA00004947"/>
    </source>
</evidence>
<evidence type="ECO:0000256" key="6">
    <source>
        <dbReference type="ARBA" id="ARBA00018569"/>
    </source>
</evidence>
<dbReference type="PANTHER" id="PTHR43725">
    <property type="entry name" value="UDP-GLUCOSE 4-EPIMERASE"/>
    <property type="match status" value="1"/>
</dbReference>
<dbReference type="InterPro" id="IPR001509">
    <property type="entry name" value="Epimerase_deHydtase"/>
</dbReference>
<feature type="domain" description="NAD-dependent epimerase/dehydratase" evidence="11">
    <location>
        <begin position="4"/>
        <end position="253"/>
    </location>
</feature>
<keyword evidence="8 12" id="KW-0413">Isomerase</keyword>
<dbReference type="NCBIfam" id="TIGR01179">
    <property type="entry name" value="galE"/>
    <property type="match status" value="1"/>
</dbReference>
<accession>A0ABW0Z9W0</accession>
<comment type="similarity">
    <text evidence="4">Belongs to the NAD(P)-dependent epimerase/dehydratase family.</text>
</comment>
<dbReference type="EC" id="5.1.3.2" evidence="5"/>
<evidence type="ECO:0000259" key="11">
    <source>
        <dbReference type="Pfam" id="PF01370"/>
    </source>
</evidence>
<comment type="caution">
    <text evidence="12">The sequence shown here is derived from an EMBL/GenBank/DDBJ whole genome shotgun (WGS) entry which is preliminary data.</text>
</comment>
<dbReference type="GO" id="GO:0003978">
    <property type="term" value="F:UDP-glucose 4-epimerase activity"/>
    <property type="evidence" value="ECO:0007669"/>
    <property type="project" value="UniProtKB-EC"/>
</dbReference>
<dbReference type="InterPro" id="IPR036291">
    <property type="entry name" value="NAD(P)-bd_dom_sf"/>
</dbReference>
<dbReference type="InterPro" id="IPR005886">
    <property type="entry name" value="UDP_G4E"/>
</dbReference>
<dbReference type="EMBL" id="JBHSNS010000001">
    <property type="protein sequence ID" value="MFC5727775.1"/>
    <property type="molecule type" value="Genomic_DNA"/>
</dbReference>
<comment type="cofactor">
    <cofactor evidence="2">
        <name>NAD(+)</name>
        <dbReference type="ChEBI" id="CHEBI:57540"/>
    </cofactor>
</comment>
<gene>
    <name evidence="12" type="primary">galE</name>
    <name evidence="12" type="ORF">ACFPQB_02515</name>
</gene>
<evidence type="ECO:0000256" key="2">
    <source>
        <dbReference type="ARBA" id="ARBA00001911"/>
    </source>
</evidence>
<dbReference type="RefSeq" id="WP_136434389.1">
    <property type="nucleotide sequence ID" value="NZ_JBHSNS010000001.1"/>
</dbReference>
<evidence type="ECO:0000256" key="1">
    <source>
        <dbReference type="ARBA" id="ARBA00000083"/>
    </source>
</evidence>
<evidence type="ECO:0000256" key="5">
    <source>
        <dbReference type="ARBA" id="ARBA00013189"/>
    </source>
</evidence>
<evidence type="ECO:0000313" key="13">
    <source>
        <dbReference type="Proteomes" id="UP001596072"/>
    </source>
</evidence>
<dbReference type="Gene3D" id="3.90.25.10">
    <property type="entry name" value="UDP-galactose 4-epimerase, domain 1"/>
    <property type="match status" value="1"/>
</dbReference>
<evidence type="ECO:0000256" key="10">
    <source>
        <dbReference type="ARBA" id="ARBA00033067"/>
    </source>
</evidence>
<proteinExistence type="inferred from homology"/>
<organism evidence="12 13">
    <name type="scientific">Nocardioides vastitatis</name>
    <dbReference type="NCBI Taxonomy" id="2568655"/>
    <lineage>
        <taxon>Bacteria</taxon>
        <taxon>Bacillati</taxon>
        <taxon>Actinomycetota</taxon>
        <taxon>Actinomycetes</taxon>
        <taxon>Propionibacteriales</taxon>
        <taxon>Nocardioidaceae</taxon>
        <taxon>Nocardioides</taxon>
    </lineage>
</organism>
<protein>
    <recommendedName>
        <fullName evidence="6">UDP-glucose 4-epimerase</fullName>
        <ecNumber evidence="5">5.1.3.2</ecNumber>
    </recommendedName>
    <alternativeName>
        <fullName evidence="10">Galactowaldenase</fullName>
    </alternativeName>
    <alternativeName>
        <fullName evidence="9">UDP-galactose 4-epimerase</fullName>
    </alternativeName>
</protein>
<keyword evidence="13" id="KW-1185">Reference proteome</keyword>
<dbReference type="Pfam" id="PF01370">
    <property type="entry name" value="Epimerase"/>
    <property type="match status" value="1"/>
</dbReference>
<evidence type="ECO:0000256" key="4">
    <source>
        <dbReference type="ARBA" id="ARBA00007637"/>
    </source>
</evidence>
<sequence>MDLLITGGAGFIGSTIASAAIEAGHRPIILDNLVTGRREFTEGRAFYEGDIADTALVHRIIDENPDIAAVVHCAALIVVPQSVTQPGAYYRANVIGTLTLVETLLSRGVTDIVFSSSASIYEPDADFTVGESSGLNPLSPYARTKMMVEAILADLAVATDLRALSLRYFNPIGSDPAFRTGLQLRTPSHALGKLIEARETGRPFTITGGDYPTRDGTGIRDYVHVWDLAQAHVAALERFEQALDGERHAVINLGTGSGTTVRELVSAFEQVTGESMPVVEAPRRAGDSVGAFTRSDKASRLLDWSTRYSVTEGIAHTLEWFERRGAILPDLAAQERLARV</sequence>
<evidence type="ECO:0000256" key="7">
    <source>
        <dbReference type="ARBA" id="ARBA00023027"/>
    </source>
</evidence>
<dbReference type="Gene3D" id="3.40.50.720">
    <property type="entry name" value="NAD(P)-binding Rossmann-like Domain"/>
    <property type="match status" value="1"/>
</dbReference>
<dbReference type="SUPFAM" id="SSF51735">
    <property type="entry name" value="NAD(P)-binding Rossmann-fold domains"/>
    <property type="match status" value="1"/>
</dbReference>
<keyword evidence="7" id="KW-0520">NAD</keyword>
<reference evidence="13" key="1">
    <citation type="journal article" date="2019" name="Int. J. Syst. Evol. Microbiol.">
        <title>The Global Catalogue of Microorganisms (GCM) 10K type strain sequencing project: providing services to taxonomists for standard genome sequencing and annotation.</title>
        <authorList>
            <consortium name="The Broad Institute Genomics Platform"/>
            <consortium name="The Broad Institute Genome Sequencing Center for Infectious Disease"/>
            <person name="Wu L."/>
            <person name="Ma J."/>
        </authorList>
    </citation>
    <scope>NUCLEOTIDE SEQUENCE [LARGE SCALE GENOMIC DNA]</scope>
    <source>
        <strain evidence="13">YIM 94188</strain>
    </source>
</reference>